<protein>
    <submittedName>
        <fullName evidence="1">Uncharacterized protein</fullName>
    </submittedName>
</protein>
<organism evidence="1">
    <name type="scientific">Daphnia magna</name>
    <dbReference type="NCBI Taxonomy" id="35525"/>
    <lineage>
        <taxon>Eukaryota</taxon>
        <taxon>Metazoa</taxon>
        <taxon>Ecdysozoa</taxon>
        <taxon>Arthropoda</taxon>
        <taxon>Crustacea</taxon>
        <taxon>Branchiopoda</taxon>
        <taxon>Diplostraca</taxon>
        <taxon>Cladocera</taxon>
        <taxon>Anomopoda</taxon>
        <taxon>Daphniidae</taxon>
        <taxon>Daphnia</taxon>
    </lineage>
</organism>
<name>A0A0P6A8Z2_9CRUS</name>
<reference evidence="1" key="1">
    <citation type="submission" date="2015-10" db="EMBL/GenBank/DDBJ databases">
        <title>EvidentialGene: Evidence-directed Construction of Complete mRNA Transcriptomes without Genomes.</title>
        <authorList>
            <person name="Gilbert D.G."/>
        </authorList>
    </citation>
    <scope>NUCLEOTIDE SEQUENCE</scope>
</reference>
<dbReference type="AlphaFoldDB" id="A0A0P6A8Z2"/>
<proteinExistence type="predicted"/>
<sequence>MLVILDSSNFEKFLLPHFPFSSSLDLNTSDTRGLDSIIFSTVAVLSHLGLGIQLKHTNCLL</sequence>
<evidence type="ECO:0000313" key="1">
    <source>
        <dbReference type="EMBL" id="JAN83047.1"/>
    </source>
</evidence>
<accession>A0A0P6A8Z2</accession>
<dbReference type="EMBL" id="GDIQ01011690">
    <property type="protein sequence ID" value="JAN83047.1"/>
    <property type="molecule type" value="Transcribed_RNA"/>
</dbReference>